<name>A0A432Z0A2_9GAMM</name>
<organism evidence="1 2">
    <name type="scientific">Idiomarina ramblicola</name>
    <dbReference type="NCBI Taxonomy" id="263724"/>
    <lineage>
        <taxon>Bacteria</taxon>
        <taxon>Pseudomonadati</taxon>
        <taxon>Pseudomonadota</taxon>
        <taxon>Gammaproteobacteria</taxon>
        <taxon>Alteromonadales</taxon>
        <taxon>Idiomarinaceae</taxon>
        <taxon>Idiomarina</taxon>
    </lineage>
</organism>
<keyword evidence="2" id="KW-1185">Reference proteome</keyword>
<comment type="caution">
    <text evidence="1">The sequence shown here is derived from an EMBL/GenBank/DDBJ whole genome shotgun (WGS) entry which is preliminary data.</text>
</comment>
<reference evidence="2" key="1">
    <citation type="journal article" date="2018" name="Front. Microbiol.">
        <title>Genome-Based Analysis Reveals the Taxonomy and Diversity of the Family Idiomarinaceae.</title>
        <authorList>
            <person name="Liu Y."/>
            <person name="Lai Q."/>
            <person name="Shao Z."/>
        </authorList>
    </citation>
    <scope>NUCLEOTIDE SEQUENCE [LARGE SCALE GENOMIC DNA]</scope>
    <source>
        <strain evidence="2">R22</strain>
    </source>
</reference>
<sequence>MCDLLFSFQEFLKIVPGLAIFPLTFYLAWRKIGRKVSCSLTVGSDRISEERITSIVLTNHKDSPVAIFEVSAVCEDDISLSLEKPNPPIILKSLESVVIETEPYSNLTIGGDKYSPELLFGKIQVYVACSDEIIKCKMVSHPTLFNHMKFNHLTQASKNTYKFNGFVYNEKVKYAIIYNMNSEVKTAFVDHSGFISGDGDFHYNLVPQEQMRSETTVREFLKIMEVSPQFQILGVERLETTN</sequence>
<dbReference type="EMBL" id="PIQC01000004">
    <property type="protein sequence ID" value="RUO69612.1"/>
    <property type="molecule type" value="Genomic_DNA"/>
</dbReference>
<dbReference type="Proteomes" id="UP000288058">
    <property type="component" value="Unassembled WGS sequence"/>
</dbReference>
<dbReference type="OrthoDB" id="6713096at2"/>
<proteinExistence type="predicted"/>
<dbReference type="RefSeq" id="WP_126781495.1">
    <property type="nucleotide sequence ID" value="NZ_PIQC01000004.1"/>
</dbReference>
<protein>
    <submittedName>
        <fullName evidence="1">Uncharacterized protein</fullName>
    </submittedName>
</protein>
<gene>
    <name evidence="1" type="ORF">CWI78_06720</name>
</gene>
<evidence type="ECO:0000313" key="2">
    <source>
        <dbReference type="Proteomes" id="UP000288058"/>
    </source>
</evidence>
<dbReference type="AlphaFoldDB" id="A0A432Z0A2"/>
<accession>A0A432Z0A2</accession>
<evidence type="ECO:0000313" key="1">
    <source>
        <dbReference type="EMBL" id="RUO69612.1"/>
    </source>
</evidence>